<dbReference type="Gene3D" id="1.10.20.140">
    <property type="match status" value="1"/>
</dbReference>
<dbReference type="AlphaFoldDB" id="A0A385SYG1"/>
<reference evidence="15" key="1">
    <citation type="submission" date="2018-09" db="EMBL/GenBank/DDBJ databases">
        <title>Chryseolinea sp. KIS68-18 isolated from soil.</title>
        <authorList>
            <person name="Weon H.-Y."/>
            <person name="Kwon S.-W."/>
            <person name="Lee S.A."/>
        </authorList>
    </citation>
    <scope>NUCLEOTIDE SEQUENCE [LARGE SCALE GENOMIC DNA]</scope>
    <source>
        <strain evidence="15">KIS68-18</strain>
    </source>
</reference>
<dbReference type="OrthoDB" id="9776390at2"/>
<feature type="site" description="Interaction with substrate tRNA" evidence="10">
    <location>
        <position position="103"/>
    </location>
</feature>
<dbReference type="NCBIfam" id="TIGR00174">
    <property type="entry name" value="miaA"/>
    <property type="match status" value="1"/>
</dbReference>
<comment type="caution">
    <text evidence="10">Lacks conserved residue(s) required for the propagation of feature annotation.</text>
</comment>
<dbReference type="GO" id="GO:0052381">
    <property type="term" value="F:tRNA dimethylallyltransferase activity"/>
    <property type="evidence" value="ECO:0007669"/>
    <property type="project" value="UniProtKB-UniRule"/>
</dbReference>
<comment type="subunit">
    <text evidence="10">Monomer.</text>
</comment>
<evidence type="ECO:0000256" key="10">
    <source>
        <dbReference type="HAMAP-Rule" id="MF_00185"/>
    </source>
</evidence>
<dbReference type="RefSeq" id="WP_119758038.1">
    <property type="nucleotide sequence ID" value="NZ_CP032382.1"/>
</dbReference>
<dbReference type="PANTHER" id="PTHR11088:SF60">
    <property type="entry name" value="TRNA DIMETHYLALLYLTRANSFERASE"/>
    <property type="match status" value="1"/>
</dbReference>
<dbReference type="KEGG" id="chk:D4L85_31225"/>
<dbReference type="GO" id="GO:0005524">
    <property type="term" value="F:ATP binding"/>
    <property type="evidence" value="ECO:0007669"/>
    <property type="project" value="UniProtKB-UniRule"/>
</dbReference>
<keyword evidence="8 10" id="KW-0460">Magnesium</keyword>
<evidence type="ECO:0000256" key="3">
    <source>
        <dbReference type="ARBA" id="ARBA00005842"/>
    </source>
</evidence>
<dbReference type="SUPFAM" id="SSF52540">
    <property type="entry name" value="P-loop containing nucleoside triphosphate hydrolases"/>
    <property type="match status" value="1"/>
</dbReference>
<dbReference type="Pfam" id="PF01715">
    <property type="entry name" value="IPPT"/>
    <property type="match status" value="1"/>
</dbReference>
<keyword evidence="4 10" id="KW-0808">Transferase</keyword>
<evidence type="ECO:0000256" key="9">
    <source>
        <dbReference type="ARBA" id="ARBA00049563"/>
    </source>
</evidence>
<dbReference type="PANTHER" id="PTHR11088">
    <property type="entry name" value="TRNA DIMETHYLALLYLTRANSFERASE"/>
    <property type="match status" value="1"/>
</dbReference>
<evidence type="ECO:0000313" key="15">
    <source>
        <dbReference type="Proteomes" id="UP000266183"/>
    </source>
</evidence>
<evidence type="ECO:0000256" key="4">
    <source>
        <dbReference type="ARBA" id="ARBA00022679"/>
    </source>
</evidence>
<proteinExistence type="inferred from homology"/>
<evidence type="ECO:0000256" key="12">
    <source>
        <dbReference type="RuleBase" id="RU003784"/>
    </source>
</evidence>
<keyword evidence="6 10" id="KW-0547">Nucleotide-binding</keyword>
<comment type="cofactor">
    <cofactor evidence="1 10">
        <name>Mg(2+)</name>
        <dbReference type="ChEBI" id="CHEBI:18420"/>
    </cofactor>
</comment>
<evidence type="ECO:0000256" key="6">
    <source>
        <dbReference type="ARBA" id="ARBA00022741"/>
    </source>
</evidence>
<keyword evidence="7 10" id="KW-0067">ATP-binding</keyword>
<name>A0A385SYG1_9BACT</name>
<dbReference type="EMBL" id="CP032382">
    <property type="protein sequence ID" value="AYB34780.1"/>
    <property type="molecule type" value="Genomic_DNA"/>
</dbReference>
<sequence length="300" mass="34079">MEHVKKLIVVVGPTAVGKTAVAIDLAKHFRTEIVSADSRQIFRELNIGTAKPSGAELAQVPHHFINTHSIQEAYDAAQYGHDALEVIHRLFKRNNEVILCGGSGLYVKAVCEGFDDIPEVPAQIREELSATYERGGIEALQALMMEHDPQLYATIDQKNPHRLMRALEVKLGTGLSIASFRKKNTLQHPFTIVKIGLTLPREILYERIDRRMDLMIEAGLFAEAEALYPLRAINALQTVGYQEIFDFMEGQYDREEAVRLLKRNSRRYAKRQLTWFTRDPQVQWFGPAEVEKIIEVVKNA</sequence>
<evidence type="ECO:0000256" key="5">
    <source>
        <dbReference type="ARBA" id="ARBA00022694"/>
    </source>
</evidence>
<dbReference type="HAMAP" id="MF_00185">
    <property type="entry name" value="IPP_trans"/>
    <property type="match status" value="1"/>
</dbReference>
<dbReference type="Gene3D" id="3.40.50.300">
    <property type="entry name" value="P-loop containing nucleotide triphosphate hydrolases"/>
    <property type="match status" value="1"/>
</dbReference>
<organism evidence="14 15">
    <name type="scientific">Chryseolinea soli</name>
    <dbReference type="NCBI Taxonomy" id="2321403"/>
    <lineage>
        <taxon>Bacteria</taxon>
        <taxon>Pseudomonadati</taxon>
        <taxon>Bacteroidota</taxon>
        <taxon>Cytophagia</taxon>
        <taxon>Cytophagales</taxon>
        <taxon>Fulvivirgaceae</taxon>
        <taxon>Chryseolinea</taxon>
    </lineage>
</organism>
<comment type="catalytic activity">
    <reaction evidence="9 10 11">
        <text>adenosine(37) in tRNA + dimethylallyl diphosphate = N(6)-dimethylallyladenosine(37) in tRNA + diphosphate</text>
        <dbReference type="Rhea" id="RHEA:26482"/>
        <dbReference type="Rhea" id="RHEA-COMP:10162"/>
        <dbReference type="Rhea" id="RHEA-COMP:10375"/>
        <dbReference type="ChEBI" id="CHEBI:33019"/>
        <dbReference type="ChEBI" id="CHEBI:57623"/>
        <dbReference type="ChEBI" id="CHEBI:74411"/>
        <dbReference type="ChEBI" id="CHEBI:74415"/>
        <dbReference type="EC" id="2.5.1.75"/>
    </reaction>
</comment>
<evidence type="ECO:0000256" key="7">
    <source>
        <dbReference type="ARBA" id="ARBA00022840"/>
    </source>
</evidence>
<comment type="function">
    <text evidence="2 10 12">Catalyzes the transfer of a dimethylallyl group onto the adenine at position 37 in tRNAs that read codons beginning with uridine, leading to the formation of N6-(dimethylallyl)adenosine (i(6)A).</text>
</comment>
<dbReference type="InterPro" id="IPR018022">
    <property type="entry name" value="IPT"/>
</dbReference>
<evidence type="ECO:0000256" key="13">
    <source>
        <dbReference type="RuleBase" id="RU003785"/>
    </source>
</evidence>
<dbReference type="GO" id="GO:0006400">
    <property type="term" value="P:tRNA modification"/>
    <property type="evidence" value="ECO:0007669"/>
    <property type="project" value="TreeGrafter"/>
</dbReference>
<evidence type="ECO:0000256" key="2">
    <source>
        <dbReference type="ARBA" id="ARBA00003213"/>
    </source>
</evidence>
<feature type="binding site" evidence="10">
    <location>
        <begin position="14"/>
        <end position="19"/>
    </location>
    <ligand>
        <name>substrate</name>
    </ligand>
</feature>
<dbReference type="InterPro" id="IPR039657">
    <property type="entry name" value="Dimethylallyltransferase"/>
</dbReference>
<feature type="site" description="Interaction with substrate tRNA" evidence="10">
    <location>
        <position position="125"/>
    </location>
</feature>
<accession>A0A385SYG1</accession>
<evidence type="ECO:0000256" key="1">
    <source>
        <dbReference type="ARBA" id="ARBA00001946"/>
    </source>
</evidence>
<evidence type="ECO:0000256" key="8">
    <source>
        <dbReference type="ARBA" id="ARBA00022842"/>
    </source>
</evidence>
<gene>
    <name evidence="10 14" type="primary">miaA</name>
    <name evidence="14" type="ORF">D4L85_31225</name>
</gene>
<keyword evidence="15" id="KW-1185">Reference proteome</keyword>
<dbReference type="EC" id="2.5.1.75" evidence="10"/>
<dbReference type="Proteomes" id="UP000266183">
    <property type="component" value="Chromosome"/>
</dbReference>
<evidence type="ECO:0000256" key="11">
    <source>
        <dbReference type="RuleBase" id="RU003783"/>
    </source>
</evidence>
<evidence type="ECO:0000313" key="14">
    <source>
        <dbReference type="EMBL" id="AYB34780.1"/>
    </source>
</evidence>
<dbReference type="InterPro" id="IPR027417">
    <property type="entry name" value="P-loop_NTPase"/>
</dbReference>
<comment type="similarity">
    <text evidence="3 10 13">Belongs to the IPP transferase family.</text>
</comment>
<protein>
    <recommendedName>
        <fullName evidence="10">tRNA dimethylallyltransferase</fullName>
        <ecNumber evidence="10">2.5.1.75</ecNumber>
    </recommendedName>
    <alternativeName>
        <fullName evidence="10">Dimethylallyl diphosphate:tRNA dimethylallyltransferase</fullName>
        <shortName evidence="10">DMAPP:tRNA dimethylallyltransferase</shortName>
        <shortName evidence="10">DMATase</shortName>
    </alternativeName>
    <alternativeName>
        <fullName evidence="10">Isopentenyl-diphosphate:tRNA isopentenyltransferase</fullName>
        <shortName evidence="10">IPP transferase</shortName>
        <shortName evidence="10">IPPT</shortName>
        <shortName evidence="10">IPTase</shortName>
    </alternativeName>
</protein>
<keyword evidence="5 10" id="KW-0819">tRNA processing</keyword>
<feature type="region of interest" description="Interaction with substrate tRNA" evidence="10">
    <location>
        <begin position="37"/>
        <end position="40"/>
    </location>
</feature>
<feature type="binding site" evidence="10">
    <location>
        <begin position="12"/>
        <end position="19"/>
    </location>
    <ligand>
        <name>ATP</name>
        <dbReference type="ChEBI" id="CHEBI:30616"/>
    </ligand>
</feature>